<evidence type="ECO:0000256" key="2">
    <source>
        <dbReference type="ARBA" id="ARBA00023125"/>
    </source>
</evidence>
<proteinExistence type="predicted"/>
<evidence type="ECO:0000256" key="1">
    <source>
        <dbReference type="ARBA" id="ARBA00023015"/>
    </source>
</evidence>
<dbReference type="InterPro" id="IPR018062">
    <property type="entry name" value="HTH_AraC-typ_CS"/>
</dbReference>
<dbReference type="Gene3D" id="1.10.10.60">
    <property type="entry name" value="Homeodomain-like"/>
    <property type="match status" value="1"/>
</dbReference>
<keyword evidence="6" id="KW-1185">Reference proteome</keyword>
<dbReference type="PROSITE" id="PS01124">
    <property type="entry name" value="HTH_ARAC_FAMILY_2"/>
    <property type="match status" value="1"/>
</dbReference>
<keyword evidence="3" id="KW-0804">Transcription</keyword>
<reference evidence="6" key="1">
    <citation type="journal article" date="2019" name="Int. J. Syst. Evol. Microbiol.">
        <title>The Global Catalogue of Microorganisms (GCM) 10K type strain sequencing project: providing services to taxonomists for standard genome sequencing and annotation.</title>
        <authorList>
            <consortium name="The Broad Institute Genomics Platform"/>
            <consortium name="The Broad Institute Genome Sequencing Center for Infectious Disease"/>
            <person name="Wu L."/>
            <person name="Ma J."/>
        </authorList>
    </citation>
    <scope>NUCLEOTIDE SEQUENCE [LARGE SCALE GENOMIC DNA]</scope>
    <source>
        <strain evidence="6">JCM 11650</strain>
    </source>
</reference>
<dbReference type="InterPro" id="IPR018060">
    <property type="entry name" value="HTH_AraC"/>
</dbReference>
<dbReference type="SMART" id="SM00342">
    <property type="entry name" value="HTH_ARAC"/>
    <property type="match status" value="1"/>
</dbReference>
<dbReference type="PANTHER" id="PTHR46796">
    <property type="entry name" value="HTH-TYPE TRANSCRIPTIONAL ACTIVATOR RHAS-RELATED"/>
    <property type="match status" value="1"/>
</dbReference>
<dbReference type="PROSITE" id="PS00041">
    <property type="entry name" value="HTH_ARAC_FAMILY_1"/>
    <property type="match status" value="1"/>
</dbReference>
<organism evidence="5 6">
    <name type="scientific">Comamonas nitrativorans</name>
    <dbReference type="NCBI Taxonomy" id="108437"/>
    <lineage>
        <taxon>Bacteria</taxon>
        <taxon>Pseudomonadati</taxon>
        <taxon>Pseudomonadota</taxon>
        <taxon>Betaproteobacteria</taxon>
        <taxon>Burkholderiales</taxon>
        <taxon>Comamonadaceae</taxon>
        <taxon>Comamonas</taxon>
    </lineage>
</organism>
<feature type="domain" description="HTH araC/xylS-type" evidence="4">
    <location>
        <begin position="222"/>
        <end position="327"/>
    </location>
</feature>
<dbReference type="SUPFAM" id="SSF46689">
    <property type="entry name" value="Homeodomain-like"/>
    <property type="match status" value="1"/>
</dbReference>
<sequence>MAFIEFSTRHYLPHERLDATRETCAAMANMAPDISDDGTLDLSMRIRLLPGVAVAAFESSPLSVTRTARQLADGNDDVLLFLNPGGPGHTGSAWTVRQRGLGHQDEMVCATDSGCMALNERAGTTSFHHPNSRCLLLAFPRERLLPQLADVDRALRQNLADSLPLRLLARQALELTRSSVHASDTSDVERLRASDQLLDLSALALGATPQAQARASARGLRQARLKAIQADLRVHCGRGDLSLQWVAARHGISPRYVRGLFEQEGIAFSDYLLELRLQRVVEQLASPRYAGHTVSAIAYDAGFNNLSWFYRAFKQRFAAAPSDMRHLHGQQLSV</sequence>
<dbReference type="Pfam" id="PF12833">
    <property type="entry name" value="HTH_18"/>
    <property type="match status" value="1"/>
</dbReference>
<dbReference type="InterPro" id="IPR050204">
    <property type="entry name" value="AraC_XylS_family_regulators"/>
</dbReference>
<dbReference type="EMBL" id="JBHSEW010000011">
    <property type="protein sequence ID" value="MFC4623116.1"/>
    <property type="molecule type" value="Genomic_DNA"/>
</dbReference>
<dbReference type="InterPro" id="IPR009057">
    <property type="entry name" value="Homeodomain-like_sf"/>
</dbReference>
<keyword evidence="2" id="KW-0238">DNA-binding</keyword>
<gene>
    <name evidence="5" type="ORF">ACFO3A_12940</name>
</gene>
<evidence type="ECO:0000256" key="3">
    <source>
        <dbReference type="ARBA" id="ARBA00023163"/>
    </source>
</evidence>
<evidence type="ECO:0000259" key="4">
    <source>
        <dbReference type="PROSITE" id="PS01124"/>
    </source>
</evidence>
<comment type="caution">
    <text evidence="5">The sequence shown here is derived from an EMBL/GenBank/DDBJ whole genome shotgun (WGS) entry which is preliminary data.</text>
</comment>
<keyword evidence="1" id="KW-0805">Transcription regulation</keyword>
<accession>A0ABV9H1R2</accession>
<evidence type="ECO:0000313" key="6">
    <source>
        <dbReference type="Proteomes" id="UP001595967"/>
    </source>
</evidence>
<name>A0ABV9H1R2_9BURK</name>
<evidence type="ECO:0000313" key="5">
    <source>
        <dbReference type="EMBL" id="MFC4623116.1"/>
    </source>
</evidence>
<dbReference type="PANTHER" id="PTHR46796:SF6">
    <property type="entry name" value="ARAC SUBFAMILY"/>
    <property type="match status" value="1"/>
</dbReference>
<dbReference type="Proteomes" id="UP001595967">
    <property type="component" value="Unassembled WGS sequence"/>
</dbReference>
<dbReference type="RefSeq" id="WP_377727064.1">
    <property type="nucleotide sequence ID" value="NZ_JBHSEW010000011.1"/>
</dbReference>
<protein>
    <submittedName>
        <fullName evidence="5">Helix-turn-helix transcriptional regulator</fullName>
    </submittedName>
</protein>